<feature type="region of interest" description="Disordered" evidence="2">
    <location>
        <begin position="68"/>
        <end position="139"/>
    </location>
</feature>
<accession>A0A7W6AIC7</accession>
<evidence type="ECO:0000256" key="1">
    <source>
        <dbReference type="ARBA" id="ARBA00023163"/>
    </source>
</evidence>
<reference evidence="7" key="2">
    <citation type="journal article" date="2019" name="Int. J. Syst. Evol. Microbiol.">
        <title>The Global Catalogue of Microorganisms (GCM) 10K type strain sequencing project: providing services to taxonomists for standard genome sequencing and annotation.</title>
        <authorList>
            <consortium name="The Broad Institute Genomics Platform"/>
            <consortium name="The Broad Institute Genome Sequencing Center for Infectious Disease"/>
            <person name="Wu L."/>
            <person name="Ma J."/>
        </authorList>
    </citation>
    <scope>NUCLEOTIDE SEQUENCE [LARGE SCALE GENOMIC DNA]</scope>
    <source>
        <strain evidence="7">NBRC 107710</strain>
    </source>
</reference>
<evidence type="ECO:0000313" key="6">
    <source>
        <dbReference type="Proteomes" id="UP000517759"/>
    </source>
</evidence>
<protein>
    <recommendedName>
        <fullName evidence="3">HTH HARE-type domain-containing protein</fullName>
    </recommendedName>
</protein>
<dbReference type="GO" id="GO:0006355">
    <property type="term" value="P:regulation of DNA-templated transcription"/>
    <property type="evidence" value="ECO:0007669"/>
    <property type="project" value="InterPro"/>
</dbReference>
<dbReference type="AlphaFoldDB" id="A0A7W6AIC7"/>
<feature type="compositionally biased region" description="Polar residues" evidence="2">
    <location>
        <begin position="90"/>
        <end position="104"/>
    </location>
</feature>
<keyword evidence="1" id="KW-0804">Transcription</keyword>
<evidence type="ECO:0000259" key="3">
    <source>
        <dbReference type="PROSITE" id="PS51913"/>
    </source>
</evidence>
<gene>
    <name evidence="4" type="ORF">GCM10007884_18180</name>
    <name evidence="5" type="ORF">GGR33_002408</name>
</gene>
<dbReference type="EMBL" id="JACIDN010000004">
    <property type="protein sequence ID" value="MBB3902906.1"/>
    <property type="molecule type" value="Genomic_DNA"/>
</dbReference>
<name>A0A7W6AIC7_9HYPH</name>
<dbReference type="EMBL" id="BSPG01000007">
    <property type="protein sequence ID" value="GLS43833.1"/>
    <property type="molecule type" value="Genomic_DNA"/>
</dbReference>
<evidence type="ECO:0000256" key="2">
    <source>
        <dbReference type="SAM" id="MobiDB-lite"/>
    </source>
</evidence>
<reference evidence="5 6" key="3">
    <citation type="submission" date="2020-08" db="EMBL/GenBank/DDBJ databases">
        <title>Genomic Encyclopedia of Type Strains, Phase IV (KMG-IV): sequencing the most valuable type-strain genomes for metagenomic binning, comparative biology and taxonomic classification.</title>
        <authorList>
            <person name="Goeker M."/>
        </authorList>
    </citation>
    <scope>NUCLEOTIDE SEQUENCE [LARGE SCALE GENOMIC DNA]</scope>
    <source>
        <strain evidence="5 6">DSM 24105</strain>
    </source>
</reference>
<keyword evidence="7" id="KW-1185">Reference proteome</keyword>
<organism evidence="5 6">
    <name type="scientific">Methylobacterium brachythecii</name>
    <dbReference type="NCBI Taxonomy" id="1176177"/>
    <lineage>
        <taxon>Bacteria</taxon>
        <taxon>Pseudomonadati</taxon>
        <taxon>Pseudomonadota</taxon>
        <taxon>Alphaproteobacteria</taxon>
        <taxon>Hyphomicrobiales</taxon>
        <taxon>Methylobacteriaceae</taxon>
        <taxon>Methylobacterium</taxon>
    </lineage>
</organism>
<dbReference type="PROSITE" id="PS51913">
    <property type="entry name" value="HTH_HARE"/>
    <property type="match status" value="1"/>
</dbReference>
<evidence type="ECO:0000313" key="4">
    <source>
        <dbReference type="EMBL" id="GLS43833.1"/>
    </source>
</evidence>
<reference evidence="4" key="1">
    <citation type="journal article" date="2014" name="Int. J. Syst. Evol. Microbiol.">
        <title>Complete genome of a new Firmicutes species belonging to the dominant human colonic microbiota ('Ruminococcus bicirculans') reveals two chromosomes and a selective capacity to utilize plant glucans.</title>
        <authorList>
            <consortium name="NISC Comparative Sequencing Program"/>
            <person name="Wegmann U."/>
            <person name="Louis P."/>
            <person name="Goesmann A."/>
            <person name="Henrissat B."/>
            <person name="Duncan S.H."/>
            <person name="Flint H.J."/>
        </authorList>
    </citation>
    <scope>NUCLEOTIDE SEQUENCE</scope>
    <source>
        <strain evidence="4">NBRC 107710</strain>
    </source>
</reference>
<dbReference type="InterPro" id="IPR007759">
    <property type="entry name" value="Asxl_HARE-HTH"/>
</dbReference>
<evidence type="ECO:0000313" key="7">
    <source>
        <dbReference type="Proteomes" id="UP001156881"/>
    </source>
</evidence>
<dbReference type="Proteomes" id="UP001156881">
    <property type="component" value="Unassembled WGS sequence"/>
</dbReference>
<proteinExistence type="predicted"/>
<feature type="domain" description="HTH HARE-type" evidence="3">
    <location>
        <begin position="154"/>
        <end position="223"/>
    </location>
</feature>
<dbReference type="Proteomes" id="UP000517759">
    <property type="component" value="Unassembled WGS sequence"/>
</dbReference>
<dbReference type="RefSeq" id="WP_183505357.1">
    <property type="nucleotide sequence ID" value="NZ_BSPG01000007.1"/>
</dbReference>
<evidence type="ECO:0000313" key="5">
    <source>
        <dbReference type="EMBL" id="MBB3902906.1"/>
    </source>
</evidence>
<sequence>MVLSEAEAEAQLMSLRRQREVLDRAIADLTLYLELGRRLTTEAAVTSGDAASSAVPRRGAAPDVGGLYDGAVRGAGHTPPDSPSIAPGKVTSQAGQMADTSTEAQLRAAPPVPSSRERNPLVSPAVSMHPAFQPPRDTAEGALSEGVLARRYGRALIEAALDALQNAGRPLHASEILAVLTSQGFSLPGHDPVAALNTRLWKRSGSGGPLKRMGEAVYALVEPEED</sequence>
<reference evidence="4" key="4">
    <citation type="submission" date="2023-01" db="EMBL/GenBank/DDBJ databases">
        <title>Draft genome sequence of Methylobacterium brachythecii strain NBRC 107710.</title>
        <authorList>
            <person name="Sun Q."/>
            <person name="Mori K."/>
        </authorList>
    </citation>
    <scope>NUCLEOTIDE SEQUENCE</scope>
    <source>
        <strain evidence="4">NBRC 107710</strain>
    </source>
</reference>
<comment type="caution">
    <text evidence="5">The sequence shown here is derived from an EMBL/GenBank/DDBJ whole genome shotgun (WGS) entry which is preliminary data.</text>
</comment>